<dbReference type="EMBL" id="JBFXLS010000018">
    <property type="protein sequence ID" value="KAL2828888.1"/>
    <property type="molecule type" value="Genomic_DNA"/>
</dbReference>
<evidence type="ECO:0000313" key="3">
    <source>
        <dbReference type="Proteomes" id="UP001610335"/>
    </source>
</evidence>
<proteinExistence type="predicted"/>
<dbReference type="InterPro" id="IPR002818">
    <property type="entry name" value="DJ-1/PfpI"/>
</dbReference>
<dbReference type="Gene3D" id="3.40.50.880">
    <property type="match status" value="1"/>
</dbReference>
<feature type="domain" description="DJ-1/PfpI" evidence="1">
    <location>
        <begin position="15"/>
        <end position="188"/>
    </location>
</feature>
<dbReference type="Proteomes" id="UP001610335">
    <property type="component" value="Unassembled WGS sequence"/>
</dbReference>
<dbReference type="Pfam" id="PF01965">
    <property type="entry name" value="DJ-1_PfpI"/>
    <property type="match status" value="1"/>
</dbReference>
<evidence type="ECO:0000259" key="1">
    <source>
        <dbReference type="Pfam" id="PF01965"/>
    </source>
</evidence>
<keyword evidence="3" id="KW-1185">Reference proteome</keyword>
<protein>
    <submittedName>
        <fullName evidence="2">Class I glutamine amidotransferase-like protein</fullName>
    </submittedName>
</protein>
<dbReference type="PANTHER" id="PTHR43130:SF15">
    <property type="entry name" value="THIJ_PFPI FAMILY PROTEIN (AFU_ORTHOLOGUE AFUA_5G14240)"/>
    <property type="match status" value="1"/>
</dbReference>
<name>A0ABR4IM96_9EURO</name>
<sequence>MSTTTTTTTEQPRLRIALLIFPGFQALDAFGPIDCLNVLSLTTPITLSILSQSLDPVSTKSPFASDSLSQEILPTHTFATAPEIDVLLVPGGKGVRCLDTKPITEAIKFIGEVYPSLKYLITVCTGSALVARSGVLDGRRATTNKKVFREAKGWRAEVEWVAKARWVVDGNIWTSSGVSAGIDVILAWMGEVYGKEVAKNIADHIEYERHEDPEDDPFAVLYGLK</sequence>
<accession>A0ABR4IM96</accession>
<dbReference type="PANTHER" id="PTHR43130">
    <property type="entry name" value="ARAC-FAMILY TRANSCRIPTIONAL REGULATOR"/>
    <property type="match status" value="1"/>
</dbReference>
<dbReference type="InterPro" id="IPR029062">
    <property type="entry name" value="Class_I_gatase-like"/>
</dbReference>
<dbReference type="InterPro" id="IPR052158">
    <property type="entry name" value="INH-QAR"/>
</dbReference>
<gene>
    <name evidence="2" type="ORF">BDW59DRAFT_39098</name>
</gene>
<reference evidence="2 3" key="1">
    <citation type="submission" date="2024-07" db="EMBL/GenBank/DDBJ databases">
        <title>Section-level genome sequencing and comparative genomics of Aspergillus sections Usti and Cavernicolus.</title>
        <authorList>
            <consortium name="Lawrence Berkeley National Laboratory"/>
            <person name="Nybo J.L."/>
            <person name="Vesth T.C."/>
            <person name="Theobald S."/>
            <person name="Frisvad J.C."/>
            <person name="Larsen T.O."/>
            <person name="Kjaerboelling I."/>
            <person name="Rothschild-Mancinelli K."/>
            <person name="Lyhne E.K."/>
            <person name="Kogle M.E."/>
            <person name="Barry K."/>
            <person name="Clum A."/>
            <person name="Na H."/>
            <person name="Ledsgaard L."/>
            <person name="Lin J."/>
            <person name="Lipzen A."/>
            <person name="Kuo A."/>
            <person name="Riley R."/>
            <person name="Mondo S."/>
            <person name="LaButti K."/>
            <person name="Haridas S."/>
            <person name="Pangalinan J."/>
            <person name="Salamov A.A."/>
            <person name="Simmons B.A."/>
            <person name="Magnuson J.K."/>
            <person name="Chen J."/>
            <person name="Drula E."/>
            <person name="Henrissat B."/>
            <person name="Wiebenga A."/>
            <person name="Lubbers R.J."/>
            <person name="Gomes A.C."/>
            <person name="Makela M.R."/>
            <person name="Stajich J."/>
            <person name="Grigoriev I.V."/>
            <person name="Mortensen U.H."/>
            <person name="De vries R.P."/>
            <person name="Baker S.E."/>
            <person name="Andersen M.R."/>
        </authorList>
    </citation>
    <scope>NUCLEOTIDE SEQUENCE [LARGE SCALE GENOMIC DNA]</scope>
    <source>
        <strain evidence="2 3">CBS 600.67</strain>
    </source>
</reference>
<evidence type="ECO:0000313" key="2">
    <source>
        <dbReference type="EMBL" id="KAL2828888.1"/>
    </source>
</evidence>
<dbReference type="SUPFAM" id="SSF52317">
    <property type="entry name" value="Class I glutamine amidotransferase-like"/>
    <property type="match status" value="1"/>
</dbReference>
<dbReference type="CDD" id="cd03139">
    <property type="entry name" value="GATase1_PfpI_2"/>
    <property type="match status" value="1"/>
</dbReference>
<organism evidence="2 3">
    <name type="scientific">Aspergillus cavernicola</name>
    <dbReference type="NCBI Taxonomy" id="176166"/>
    <lineage>
        <taxon>Eukaryota</taxon>
        <taxon>Fungi</taxon>
        <taxon>Dikarya</taxon>
        <taxon>Ascomycota</taxon>
        <taxon>Pezizomycotina</taxon>
        <taxon>Eurotiomycetes</taxon>
        <taxon>Eurotiomycetidae</taxon>
        <taxon>Eurotiales</taxon>
        <taxon>Aspergillaceae</taxon>
        <taxon>Aspergillus</taxon>
        <taxon>Aspergillus subgen. Nidulantes</taxon>
    </lineage>
</organism>
<comment type="caution">
    <text evidence="2">The sequence shown here is derived from an EMBL/GenBank/DDBJ whole genome shotgun (WGS) entry which is preliminary data.</text>
</comment>